<dbReference type="SUPFAM" id="SSF160379">
    <property type="entry name" value="SP0830-like"/>
    <property type="match status" value="1"/>
</dbReference>
<dbReference type="OrthoDB" id="9806494at2"/>
<dbReference type="RefSeq" id="WP_133325454.1">
    <property type="nucleotide sequence ID" value="NZ_SMYL01000001.1"/>
</dbReference>
<dbReference type="Proteomes" id="UP000294829">
    <property type="component" value="Unassembled WGS sequence"/>
</dbReference>
<keyword evidence="2" id="KW-1185">Reference proteome</keyword>
<comment type="caution">
    <text evidence="1">The sequence shown here is derived from an EMBL/GenBank/DDBJ whole genome shotgun (WGS) entry which is preliminary data.</text>
</comment>
<sequence length="184" mass="20151">MKTWIALLKGVNVGGNNKLPMAQLRLLLESNGFHEVRTYIQSGNVIFRHQQSDRVNLAQSISEIIAAHFGFKPSVVLLTNEELAAAIEQQPFSDLSIEKDAKVLHFFFFDAAPTNVNQARLAASLHQSERLLVVGSVAYFHTPNGFGKSKLGAKMESVFGAPCTARNWTTVDAILRLVAGESAN</sequence>
<dbReference type="PANTHER" id="PTHR36439:SF1">
    <property type="entry name" value="DUF1697 DOMAIN-CONTAINING PROTEIN"/>
    <property type="match status" value="1"/>
</dbReference>
<protein>
    <submittedName>
        <fullName evidence="1">DUF1697 domain-containing protein</fullName>
    </submittedName>
</protein>
<proteinExistence type="predicted"/>
<gene>
    <name evidence="1" type="ORF">E2I14_03565</name>
</gene>
<dbReference type="Gene3D" id="3.30.70.1280">
    <property type="entry name" value="SP0830-like domains"/>
    <property type="match status" value="1"/>
</dbReference>
<accession>A0A4R5W6A7</accession>
<organism evidence="1 2">
    <name type="scientific">Sapientia aquatica</name>
    <dbReference type="NCBI Taxonomy" id="1549640"/>
    <lineage>
        <taxon>Bacteria</taxon>
        <taxon>Pseudomonadati</taxon>
        <taxon>Pseudomonadota</taxon>
        <taxon>Betaproteobacteria</taxon>
        <taxon>Burkholderiales</taxon>
        <taxon>Oxalobacteraceae</taxon>
        <taxon>Sapientia</taxon>
    </lineage>
</organism>
<dbReference type="AlphaFoldDB" id="A0A4R5W6A7"/>
<dbReference type="Pfam" id="PF08002">
    <property type="entry name" value="DUF1697"/>
    <property type="match status" value="1"/>
</dbReference>
<evidence type="ECO:0000313" key="1">
    <source>
        <dbReference type="EMBL" id="TDK68628.1"/>
    </source>
</evidence>
<dbReference type="EMBL" id="SMYL01000001">
    <property type="protein sequence ID" value="TDK68628.1"/>
    <property type="molecule type" value="Genomic_DNA"/>
</dbReference>
<reference evidence="1 2" key="1">
    <citation type="submission" date="2019-03" db="EMBL/GenBank/DDBJ databases">
        <title>Sapientia aquatica gen. nov., sp. nov., isolated from a crater lake.</title>
        <authorList>
            <person name="Felfoldi T."/>
            <person name="Szabo A."/>
            <person name="Toth E."/>
            <person name="Schumann P."/>
            <person name="Keki Z."/>
            <person name="Marialigeti K."/>
            <person name="Mathe I."/>
        </authorList>
    </citation>
    <scope>NUCLEOTIDE SEQUENCE [LARGE SCALE GENOMIC DNA]</scope>
    <source>
        <strain evidence="1 2">SA-152</strain>
    </source>
</reference>
<evidence type="ECO:0000313" key="2">
    <source>
        <dbReference type="Proteomes" id="UP000294829"/>
    </source>
</evidence>
<dbReference type="PANTHER" id="PTHR36439">
    <property type="entry name" value="BLL4334 PROTEIN"/>
    <property type="match status" value="1"/>
</dbReference>
<dbReference type="PIRSF" id="PIRSF008502">
    <property type="entry name" value="UCP008502"/>
    <property type="match status" value="1"/>
</dbReference>
<name>A0A4R5W6A7_9BURK</name>
<dbReference type="InterPro" id="IPR012545">
    <property type="entry name" value="DUF1697"/>
</dbReference>